<proteinExistence type="predicted"/>
<keyword evidence="1" id="KW-0732">Signal</keyword>
<evidence type="ECO:0008006" key="4">
    <source>
        <dbReference type="Google" id="ProtNLM"/>
    </source>
</evidence>
<dbReference type="Proteomes" id="UP001212997">
    <property type="component" value="Unassembled WGS sequence"/>
</dbReference>
<gene>
    <name evidence="2" type="ORF">NLI96_g10328</name>
</gene>
<keyword evidence="3" id="KW-1185">Reference proteome</keyword>
<evidence type="ECO:0000313" key="2">
    <source>
        <dbReference type="EMBL" id="KAJ3477640.1"/>
    </source>
</evidence>
<accession>A0AAD5UVC5</accession>
<protein>
    <recommendedName>
        <fullName evidence="4">Hydrophobin</fullName>
    </recommendedName>
</protein>
<reference evidence="2" key="1">
    <citation type="submission" date="2022-07" db="EMBL/GenBank/DDBJ databases">
        <title>Genome Sequence of Physisporinus lineatus.</title>
        <authorList>
            <person name="Buettner E."/>
        </authorList>
    </citation>
    <scope>NUCLEOTIDE SEQUENCE</scope>
    <source>
        <strain evidence="2">VT162</strain>
    </source>
</reference>
<dbReference type="PROSITE" id="PS51257">
    <property type="entry name" value="PROKAR_LIPOPROTEIN"/>
    <property type="match status" value="1"/>
</dbReference>
<organism evidence="2 3">
    <name type="scientific">Meripilus lineatus</name>
    <dbReference type="NCBI Taxonomy" id="2056292"/>
    <lineage>
        <taxon>Eukaryota</taxon>
        <taxon>Fungi</taxon>
        <taxon>Dikarya</taxon>
        <taxon>Basidiomycota</taxon>
        <taxon>Agaricomycotina</taxon>
        <taxon>Agaricomycetes</taxon>
        <taxon>Polyporales</taxon>
        <taxon>Meripilaceae</taxon>
        <taxon>Meripilus</taxon>
    </lineage>
</organism>
<name>A0AAD5UVC5_9APHY</name>
<feature type="chain" id="PRO_5041915655" description="Hydrophobin" evidence="1">
    <location>
        <begin position="22"/>
        <end position="83"/>
    </location>
</feature>
<sequence length="83" mass="8526">MQFKLPVVAAVAILGASVVSAQSCDLCPAAGCPAGTTCESLGMAIEPVLDALNVVLGLLGISIQPGSLNNVMVRYLQRWTLTP</sequence>
<comment type="caution">
    <text evidence="2">The sequence shown here is derived from an EMBL/GenBank/DDBJ whole genome shotgun (WGS) entry which is preliminary data.</text>
</comment>
<dbReference type="AlphaFoldDB" id="A0AAD5UVC5"/>
<evidence type="ECO:0000256" key="1">
    <source>
        <dbReference type="SAM" id="SignalP"/>
    </source>
</evidence>
<evidence type="ECO:0000313" key="3">
    <source>
        <dbReference type="Proteomes" id="UP001212997"/>
    </source>
</evidence>
<feature type="signal peptide" evidence="1">
    <location>
        <begin position="1"/>
        <end position="21"/>
    </location>
</feature>
<dbReference type="EMBL" id="JANAWD010000577">
    <property type="protein sequence ID" value="KAJ3477640.1"/>
    <property type="molecule type" value="Genomic_DNA"/>
</dbReference>